<evidence type="ECO:0000313" key="1">
    <source>
        <dbReference type="EMBL" id="KKL55149.1"/>
    </source>
</evidence>
<sequence>MPYIFLEAWYPTDIVPEVANKYLE</sequence>
<dbReference type="AlphaFoldDB" id="A0A0F9D0S4"/>
<gene>
    <name evidence="1" type="ORF">LCGC14_2258310</name>
</gene>
<dbReference type="EMBL" id="LAZR01030945">
    <property type="protein sequence ID" value="KKL55149.1"/>
    <property type="molecule type" value="Genomic_DNA"/>
</dbReference>
<feature type="non-terminal residue" evidence="1">
    <location>
        <position position="24"/>
    </location>
</feature>
<accession>A0A0F9D0S4</accession>
<organism evidence="1">
    <name type="scientific">marine sediment metagenome</name>
    <dbReference type="NCBI Taxonomy" id="412755"/>
    <lineage>
        <taxon>unclassified sequences</taxon>
        <taxon>metagenomes</taxon>
        <taxon>ecological metagenomes</taxon>
    </lineage>
</organism>
<name>A0A0F9D0S4_9ZZZZ</name>
<comment type="caution">
    <text evidence="1">The sequence shown here is derived from an EMBL/GenBank/DDBJ whole genome shotgun (WGS) entry which is preliminary data.</text>
</comment>
<reference evidence="1" key="1">
    <citation type="journal article" date="2015" name="Nature">
        <title>Complex archaea that bridge the gap between prokaryotes and eukaryotes.</title>
        <authorList>
            <person name="Spang A."/>
            <person name="Saw J.H."/>
            <person name="Jorgensen S.L."/>
            <person name="Zaremba-Niedzwiedzka K."/>
            <person name="Martijn J."/>
            <person name="Lind A.E."/>
            <person name="van Eijk R."/>
            <person name="Schleper C."/>
            <person name="Guy L."/>
            <person name="Ettema T.J."/>
        </authorList>
    </citation>
    <scope>NUCLEOTIDE SEQUENCE</scope>
</reference>
<protein>
    <submittedName>
        <fullName evidence="1">Uncharacterized protein</fullName>
    </submittedName>
</protein>
<proteinExistence type="predicted"/>